<evidence type="ECO:0000256" key="11">
    <source>
        <dbReference type="ARBA" id="ARBA00076340"/>
    </source>
</evidence>
<sequence length="425" mass="48616">MYSIFRFVPRPTTISCVRHLKINTRIPRSRPDLLRFLEDIALPVLEKPLPDPVEDCYREHVKQKILLDQEDIELASEYDQFRARRFREMLESSRTVLLCQEICIVPSIRYTIARMQFLKNGFQFMKFPRIVPHLALANNKQYENFLPPILSFGFETIYLFHKDNNLASAFKLLKKYRNNLLLIGGLVDGRLYNRAGLEALNQLPNIDYFQGELVSITQLPGSRTLSLANHPARLLSHYLDTYMAGSALRRLIAEYKQLTNNPPDGILAGPISDENFFEWEALITGPSGTSFEYGVFVTRLHFPSDYPLSPPKMKFVSEIFHPNGMFNTSVSDLNYVMPFGLVYPDGRVCISILHAPGDDPMGYETSAERWSPVQSIEKILLSVVSLLAEPNEASPANVDAAKMFRENREKFDETAKRSVRKTLGL</sequence>
<dbReference type="Gene3D" id="3.30.70.1730">
    <property type="match status" value="1"/>
</dbReference>
<dbReference type="SUPFAM" id="SSF160369">
    <property type="entry name" value="Ribosomal protein L10-like"/>
    <property type="match status" value="1"/>
</dbReference>
<keyword evidence="6" id="KW-0833">Ubl conjugation pathway</keyword>
<dbReference type="Pfam" id="PF00179">
    <property type="entry name" value="UQ_con"/>
    <property type="match status" value="2"/>
</dbReference>
<evidence type="ECO:0000256" key="1">
    <source>
        <dbReference type="ARBA" id="ARBA00000485"/>
    </source>
</evidence>
<evidence type="ECO:0000256" key="13">
    <source>
        <dbReference type="ARBA" id="ARBA00079959"/>
    </source>
</evidence>
<dbReference type="InterPro" id="IPR043141">
    <property type="entry name" value="Ribosomal_uL10-like_sf"/>
</dbReference>
<proteinExistence type="inferred from homology"/>
<dbReference type="CDD" id="cd23796">
    <property type="entry name" value="UBCc_UBE2G2"/>
    <property type="match status" value="1"/>
</dbReference>
<evidence type="ECO:0000256" key="7">
    <source>
        <dbReference type="ARBA" id="ARBA00022840"/>
    </source>
</evidence>
<evidence type="ECO:0000256" key="6">
    <source>
        <dbReference type="ARBA" id="ARBA00022786"/>
    </source>
</evidence>
<organism evidence="15 16">
    <name type="scientific">Adineta ricciae</name>
    <name type="common">Rotifer</name>
    <dbReference type="NCBI Taxonomy" id="249248"/>
    <lineage>
        <taxon>Eukaryota</taxon>
        <taxon>Metazoa</taxon>
        <taxon>Spiralia</taxon>
        <taxon>Gnathifera</taxon>
        <taxon>Rotifera</taxon>
        <taxon>Eurotatoria</taxon>
        <taxon>Bdelloidea</taxon>
        <taxon>Adinetida</taxon>
        <taxon>Adinetidae</taxon>
        <taxon>Adineta</taxon>
    </lineage>
</organism>
<reference evidence="15" key="1">
    <citation type="submission" date="2021-02" db="EMBL/GenBank/DDBJ databases">
        <authorList>
            <person name="Nowell W R."/>
        </authorList>
    </citation>
    <scope>NUCLEOTIDE SEQUENCE</scope>
</reference>
<dbReference type="Proteomes" id="UP000663828">
    <property type="component" value="Unassembled WGS sequence"/>
</dbReference>
<dbReference type="FunFam" id="3.10.110.10:FF:000008">
    <property type="entry name" value="Ubiquitin-conjugating enzyme E2 G2"/>
    <property type="match status" value="1"/>
</dbReference>
<gene>
    <name evidence="15" type="ORF">XAT740_LOCUS5103</name>
</gene>
<evidence type="ECO:0000313" key="15">
    <source>
        <dbReference type="EMBL" id="CAF0843626.1"/>
    </source>
</evidence>
<evidence type="ECO:0000256" key="8">
    <source>
        <dbReference type="ARBA" id="ARBA00055690"/>
    </source>
</evidence>
<evidence type="ECO:0000256" key="4">
    <source>
        <dbReference type="ARBA" id="ARBA00022679"/>
    </source>
</evidence>
<name>A0A813VD15_ADIRI</name>
<evidence type="ECO:0000256" key="2">
    <source>
        <dbReference type="ARBA" id="ARBA00008889"/>
    </source>
</evidence>
<keyword evidence="7" id="KW-0067">ATP-binding</keyword>
<dbReference type="SMART" id="SM00212">
    <property type="entry name" value="UBCc"/>
    <property type="match status" value="1"/>
</dbReference>
<comment type="catalytic activity">
    <reaction evidence="1">
        <text>S-ubiquitinyl-[E1 ubiquitin-activating enzyme]-L-cysteine + [E2 ubiquitin-conjugating enzyme]-L-cysteine = [E1 ubiquitin-activating enzyme]-L-cysteine + S-ubiquitinyl-[E2 ubiquitin-conjugating enzyme]-L-cysteine.</text>
        <dbReference type="EC" id="2.3.2.23"/>
    </reaction>
</comment>
<keyword evidence="16" id="KW-1185">Reference proteome</keyword>
<dbReference type="PROSITE" id="PS50127">
    <property type="entry name" value="UBC_2"/>
    <property type="match status" value="1"/>
</dbReference>
<dbReference type="AlphaFoldDB" id="A0A813VD15"/>
<accession>A0A813VD15</accession>
<dbReference type="Gene3D" id="3.10.110.10">
    <property type="entry name" value="Ubiquitin Conjugating Enzyme"/>
    <property type="match status" value="1"/>
</dbReference>
<dbReference type="InterPro" id="IPR000608">
    <property type="entry name" value="UBC"/>
</dbReference>
<evidence type="ECO:0000259" key="14">
    <source>
        <dbReference type="PROSITE" id="PS50127"/>
    </source>
</evidence>
<evidence type="ECO:0000256" key="3">
    <source>
        <dbReference type="ARBA" id="ARBA00012486"/>
    </source>
</evidence>
<dbReference type="InterPro" id="IPR050113">
    <property type="entry name" value="Ub_conjugating_enzyme"/>
</dbReference>
<evidence type="ECO:0000256" key="10">
    <source>
        <dbReference type="ARBA" id="ARBA00073285"/>
    </source>
</evidence>
<keyword evidence="5" id="KW-0547">Nucleotide-binding</keyword>
<evidence type="ECO:0000256" key="12">
    <source>
        <dbReference type="ARBA" id="ARBA00079258"/>
    </source>
</evidence>
<feature type="domain" description="UBC core" evidence="14">
    <location>
        <begin position="246"/>
        <end position="424"/>
    </location>
</feature>
<comment type="similarity">
    <text evidence="2">Belongs to the universal ribosomal protein uL10 family.</text>
</comment>
<evidence type="ECO:0000313" key="16">
    <source>
        <dbReference type="Proteomes" id="UP000663828"/>
    </source>
</evidence>
<dbReference type="EC" id="2.3.2.23" evidence="3"/>
<dbReference type="GO" id="GO:0036503">
    <property type="term" value="P:ERAD pathway"/>
    <property type="evidence" value="ECO:0007669"/>
    <property type="project" value="UniProtKB-ARBA"/>
</dbReference>
<evidence type="ECO:0000256" key="9">
    <source>
        <dbReference type="ARBA" id="ARBA00063420"/>
    </source>
</evidence>
<dbReference type="InterPro" id="IPR016135">
    <property type="entry name" value="UBQ-conjugating_enzyme/RWD"/>
</dbReference>
<evidence type="ECO:0000256" key="5">
    <source>
        <dbReference type="ARBA" id="ARBA00022741"/>
    </source>
</evidence>
<dbReference type="GO" id="GO:0061631">
    <property type="term" value="F:ubiquitin conjugating enzyme activity"/>
    <property type="evidence" value="ECO:0007669"/>
    <property type="project" value="UniProtKB-EC"/>
</dbReference>
<dbReference type="SUPFAM" id="SSF54495">
    <property type="entry name" value="UBC-like"/>
    <property type="match status" value="1"/>
</dbReference>
<dbReference type="EMBL" id="CAJNOR010000217">
    <property type="protein sequence ID" value="CAF0843626.1"/>
    <property type="molecule type" value="Genomic_DNA"/>
</dbReference>
<dbReference type="GO" id="GO:0005524">
    <property type="term" value="F:ATP binding"/>
    <property type="evidence" value="ECO:0007669"/>
    <property type="project" value="UniProtKB-KW"/>
</dbReference>
<keyword evidence="4" id="KW-0808">Transferase</keyword>
<protein>
    <recommendedName>
        <fullName evidence="10">Ubiquitin-conjugating enzyme E2 G2</fullName>
        <ecNumber evidence="3">2.3.2.23</ecNumber>
    </recommendedName>
    <alternativeName>
        <fullName evidence="13">E2 ubiquitin-conjugating enzyme G2</fullName>
    </alternativeName>
    <alternativeName>
        <fullName evidence="11">Ubiquitin carrier protein G2</fullName>
    </alternativeName>
    <alternativeName>
        <fullName evidence="12">Ubiquitin-protein ligase G2</fullName>
    </alternativeName>
</protein>
<comment type="function">
    <text evidence="8">Accepts ubiquitin from the E1 complex and catalyzes its covalent attachment to other proteins. In vitro catalyzes 'Lys-48'-linked polyubiquitination. Involved in endoplasmic reticulum-associated degradation (ERAD). Required for sterol-induced ubiquitination of 3-hydroxy-3-methylglutaryl coenzyme A reductase and its subsequent proteasomal degradation.</text>
</comment>
<comment type="subunit">
    <text evidence="9">Interacts with AUP1 (via C-terminus); the interaction recruits UBE2G2 to lipid droplets. Interacts with ubiquitin ligases AMFR/gp78 and RNF139/TRC8; recruitment to lipid droplets by AUP1 facilitates interaction of UBE2G2 with AMFR and RNF139, leading to sterol-induced ubiquitination of 3-hydroxy-3-methylglutaryl coenzyme A reductase and its subsequent proteasomal degradation.</text>
</comment>
<dbReference type="PANTHER" id="PTHR24067">
    <property type="entry name" value="UBIQUITIN-CONJUGATING ENZYME E2"/>
    <property type="match status" value="1"/>
</dbReference>
<comment type="caution">
    <text evidence="15">The sequence shown here is derived from an EMBL/GenBank/DDBJ whole genome shotgun (WGS) entry which is preliminary data.</text>
</comment>